<dbReference type="EMBL" id="QJKJ01004174">
    <property type="protein sequence ID" value="RDX95271.1"/>
    <property type="molecule type" value="Genomic_DNA"/>
</dbReference>
<accession>A0A371GXM6</accession>
<reference evidence="1" key="1">
    <citation type="submission" date="2018-05" db="EMBL/GenBank/DDBJ databases">
        <title>Draft genome of Mucuna pruriens seed.</title>
        <authorList>
            <person name="Nnadi N.E."/>
            <person name="Vos R."/>
            <person name="Hasami M.H."/>
            <person name="Devisetty U.K."/>
            <person name="Aguiy J.C."/>
        </authorList>
    </citation>
    <scope>NUCLEOTIDE SEQUENCE [LARGE SCALE GENOMIC DNA]</scope>
    <source>
        <strain evidence="1">JCA_2017</strain>
    </source>
</reference>
<dbReference type="AlphaFoldDB" id="A0A371GXM6"/>
<organism evidence="1 2">
    <name type="scientific">Mucuna pruriens</name>
    <name type="common">Velvet bean</name>
    <name type="synonym">Dolichos pruriens</name>
    <dbReference type="NCBI Taxonomy" id="157652"/>
    <lineage>
        <taxon>Eukaryota</taxon>
        <taxon>Viridiplantae</taxon>
        <taxon>Streptophyta</taxon>
        <taxon>Embryophyta</taxon>
        <taxon>Tracheophyta</taxon>
        <taxon>Spermatophyta</taxon>
        <taxon>Magnoliopsida</taxon>
        <taxon>eudicotyledons</taxon>
        <taxon>Gunneridae</taxon>
        <taxon>Pentapetalae</taxon>
        <taxon>rosids</taxon>
        <taxon>fabids</taxon>
        <taxon>Fabales</taxon>
        <taxon>Fabaceae</taxon>
        <taxon>Papilionoideae</taxon>
        <taxon>50 kb inversion clade</taxon>
        <taxon>NPAAA clade</taxon>
        <taxon>indigoferoid/millettioid clade</taxon>
        <taxon>Phaseoleae</taxon>
        <taxon>Mucuna</taxon>
    </lineage>
</organism>
<dbReference type="GO" id="GO:0008270">
    <property type="term" value="F:zinc ion binding"/>
    <property type="evidence" value="ECO:0007669"/>
    <property type="project" value="InterPro"/>
</dbReference>
<keyword evidence="2" id="KW-1185">Reference proteome</keyword>
<sequence length="237" mass="27134">MKSQRCISHDLATLFALLDCRNNVGLLEEFILEHDIATFNHDSLSISNFYSQFMNLWAKYTDIMYARLTSEGLSSVQIVHETTKRDQFLMKLKSNFESIQSNLMHRDLVPSLDACLNDLLREEQHLLAQPLNEEHKSSIVPMAYVAHEKSRCRDLSVQCFCCKQFGHYASSCSKKFCNYCKNDGHTIKEFPTRPPRQIATTFTASINSFIPNSFPNPAPIQQNAPTNFPTMTPIMVQ</sequence>
<name>A0A371GXM6_MUCPR</name>
<proteinExistence type="predicted"/>
<dbReference type="PANTHER" id="PTHR34222">
    <property type="entry name" value="GAG_PRE-INTEGRS DOMAIN-CONTAINING PROTEIN"/>
    <property type="match status" value="1"/>
</dbReference>
<dbReference type="Proteomes" id="UP000257109">
    <property type="component" value="Unassembled WGS sequence"/>
</dbReference>
<evidence type="ECO:0008006" key="3">
    <source>
        <dbReference type="Google" id="ProtNLM"/>
    </source>
</evidence>
<gene>
    <name evidence="1" type="ORF">CR513_22236</name>
</gene>
<dbReference type="Gene3D" id="4.10.60.10">
    <property type="entry name" value="Zinc finger, CCHC-type"/>
    <property type="match status" value="1"/>
</dbReference>
<evidence type="ECO:0000313" key="2">
    <source>
        <dbReference type="Proteomes" id="UP000257109"/>
    </source>
</evidence>
<evidence type="ECO:0000313" key="1">
    <source>
        <dbReference type="EMBL" id="RDX95271.1"/>
    </source>
</evidence>
<dbReference type="OrthoDB" id="1706811at2759"/>
<feature type="non-terminal residue" evidence="1">
    <location>
        <position position="1"/>
    </location>
</feature>
<dbReference type="PANTHER" id="PTHR34222:SF100">
    <property type="entry name" value="CCHC-TYPE DOMAIN-CONTAINING PROTEIN"/>
    <property type="match status" value="1"/>
</dbReference>
<dbReference type="SUPFAM" id="SSF57756">
    <property type="entry name" value="Retrovirus zinc finger-like domains"/>
    <property type="match status" value="1"/>
</dbReference>
<dbReference type="InterPro" id="IPR036875">
    <property type="entry name" value="Znf_CCHC_sf"/>
</dbReference>
<dbReference type="GO" id="GO:0003676">
    <property type="term" value="F:nucleic acid binding"/>
    <property type="evidence" value="ECO:0007669"/>
    <property type="project" value="InterPro"/>
</dbReference>
<protein>
    <recommendedName>
        <fullName evidence="3">CCHC-type domain-containing protein</fullName>
    </recommendedName>
</protein>
<comment type="caution">
    <text evidence="1">The sequence shown here is derived from an EMBL/GenBank/DDBJ whole genome shotgun (WGS) entry which is preliminary data.</text>
</comment>